<evidence type="ECO:0000256" key="3">
    <source>
        <dbReference type="ARBA" id="ARBA00022448"/>
    </source>
</evidence>
<comment type="similarity">
    <text evidence="2">Belongs to the bacterial solute-binding protein 5 family.</text>
</comment>
<dbReference type="Gene3D" id="3.40.190.10">
    <property type="entry name" value="Periplasmic binding protein-like II"/>
    <property type="match status" value="1"/>
</dbReference>
<comment type="caution">
    <text evidence="6">The sequence shown here is derived from an EMBL/GenBank/DDBJ whole genome shotgun (WGS) entry which is preliminary data.</text>
</comment>
<dbReference type="InterPro" id="IPR039424">
    <property type="entry name" value="SBP_5"/>
</dbReference>
<dbReference type="InterPro" id="IPR000914">
    <property type="entry name" value="SBP_5_dom"/>
</dbReference>
<keyword evidence="4" id="KW-0732">Signal</keyword>
<dbReference type="PROSITE" id="PS51257">
    <property type="entry name" value="PROKAR_LIPOPROTEIN"/>
    <property type="match status" value="1"/>
</dbReference>
<accession>A0ABV6W609</accession>
<dbReference type="InterPro" id="IPR030678">
    <property type="entry name" value="Peptide/Ni-bd"/>
</dbReference>
<dbReference type="PANTHER" id="PTHR30290">
    <property type="entry name" value="PERIPLASMIC BINDING COMPONENT OF ABC TRANSPORTER"/>
    <property type="match status" value="1"/>
</dbReference>
<evidence type="ECO:0000256" key="2">
    <source>
        <dbReference type="ARBA" id="ARBA00005695"/>
    </source>
</evidence>
<keyword evidence="7" id="KW-1185">Reference proteome</keyword>
<evidence type="ECO:0000313" key="7">
    <source>
        <dbReference type="Proteomes" id="UP001592531"/>
    </source>
</evidence>
<comment type="subcellular location">
    <subcellularLocation>
        <location evidence="1">Cell envelope</location>
    </subcellularLocation>
</comment>
<feature type="domain" description="Solute-binding protein family 5" evidence="5">
    <location>
        <begin position="83"/>
        <end position="467"/>
    </location>
</feature>
<evidence type="ECO:0000259" key="5">
    <source>
        <dbReference type="Pfam" id="PF00496"/>
    </source>
</evidence>
<dbReference type="PANTHER" id="PTHR30290:SF10">
    <property type="entry name" value="PERIPLASMIC OLIGOPEPTIDE-BINDING PROTEIN-RELATED"/>
    <property type="match status" value="1"/>
</dbReference>
<reference evidence="6 7" key="1">
    <citation type="submission" date="2024-09" db="EMBL/GenBank/DDBJ databases">
        <authorList>
            <person name="Lee S.D."/>
        </authorList>
    </citation>
    <scope>NUCLEOTIDE SEQUENCE [LARGE SCALE GENOMIC DNA]</scope>
    <source>
        <strain evidence="6 7">N8-3</strain>
    </source>
</reference>
<dbReference type="SUPFAM" id="SSF53850">
    <property type="entry name" value="Periplasmic binding protein-like II"/>
    <property type="match status" value="1"/>
</dbReference>
<dbReference type="Proteomes" id="UP001592531">
    <property type="component" value="Unassembled WGS sequence"/>
</dbReference>
<evidence type="ECO:0000313" key="6">
    <source>
        <dbReference type="EMBL" id="MFC1421192.1"/>
    </source>
</evidence>
<name>A0ABV6W609_9ACTN</name>
<sequence>MSAAKRLGTLGCVGLLATTAACGSSSSSGVAGVPKTTLNMGTVSAYSSLDPAGAYDAGSWMVFYNVYQGLLTYLPGSTSPTVDAAKSCGFVGTDLMTYSCTLPAGLTFSNGDPLDSAAVKFSFDRVVKIGSETLPDKQPADNGSGVSGLLSTMKSVDATTPTTVVFHLKTADATFPDRLASGVGEIVDPKAYSATRVLDGTSVVGSGVYKIDSVQTTKDSTGATVPTEVKLSLNPNYKGAYSKTKPTNSGVTLKYYDAPADVRKALDDGSIDLNANSDLTAKDVTELEGAQQLGKGLQVVEGAGANTRMMVLNTKMAPFDNVAVRQAIAKLIDRDAIANTYDQTVTPLYSVIPGGIGDGTTPYEESPYDVKPLSPAVVKASLTGVSLPISFELTYAGNSVGGPAEAAQIKKTLEASGLFKVKLTSVANLGKMIPLWSSHKLAASLTGWQPDYPDPDDFVSPFVGLDNTFGNGYAPPNIINKLTPLSLKQADRADDATASTFEKIQKQFALDAAYIPLWQNKQYIVTQANVTGVPLTLDLAAIMRFWMIGKS</sequence>
<dbReference type="Gene3D" id="3.90.76.10">
    <property type="entry name" value="Dipeptide-binding Protein, Domain 1"/>
    <property type="match status" value="1"/>
</dbReference>
<dbReference type="RefSeq" id="WP_380543934.1">
    <property type="nucleotide sequence ID" value="NZ_JBHFAB010000035.1"/>
</dbReference>
<dbReference type="Gene3D" id="3.10.105.10">
    <property type="entry name" value="Dipeptide-binding Protein, Domain 3"/>
    <property type="match status" value="1"/>
</dbReference>
<organism evidence="6 7">
    <name type="scientific">Streptacidiphilus cavernicola</name>
    <dbReference type="NCBI Taxonomy" id="3342716"/>
    <lineage>
        <taxon>Bacteria</taxon>
        <taxon>Bacillati</taxon>
        <taxon>Actinomycetota</taxon>
        <taxon>Actinomycetes</taxon>
        <taxon>Kitasatosporales</taxon>
        <taxon>Streptomycetaceae</taxon>
        <taxon>Streptacidiphilus</taxon>
    </lineage>
</organism>
<evidence type="ECO:0000256" key="1">
    <source>
        <dbReference type="ARBA" id="ARBA00004196"/>
    </source>
</evidence>
<proteinExistence type="inferred from homology"/>
<dbReference type="Pfam" id="PF00496">
    <property type="entry name" value="SBP_bac_5"/>
    <property type="match status" value="1"/>
</dbReference>
<dbReference type="PIRSF" id="PIRSF002741">
    <property type="entry name" value="MppA"/>
    <property type="match status" value="1"/>
</dbReference>
<protein>
    <submittedName>
        <fullName evidence="6">ABC transporter substrate-binding protein</fullName>
    </submittedName>
</protein>
<keyword evidence="3" id="KW-0813">Transport</keyword>
<evidence type="ECO:0000256" key="4">
    <source>
        <dbReference type="ARBA" id="ARBA00022729"/>
    </source>
</evidence>
<dbReference type="EMBL" id="JBHFAB010000035">
    <property type="protein sequence ID" value="MFC1421192.1"/>
    <property type="molecule type" value="Genomic_DNA"/>
</dbReference>
<gene>
    <name evidence="6" type="ORF">ACEZDE_31795</name>
</gene>